<gene>
    <name evidence="3" type="ORF">FPAR1323_LOCUS4088</name>
</gene>
<keyword evidence="2" id="KW-0472">Membrane</keyword>
<evidence type="ECO:0000256" key="1">
    <source>
        <dbReference type="SAM" id="MobiDB-lite"/>
    </source>
</evidence>
<proteinExistence type="predicted"/>
<reference evidence="3" key="1">
    <citation type="submission" date="2021-01" db="EMBL/GenBank/DDBJ databases">
        <authorList>
            <person name="Corre E."/>
            <person name="Pelletier E."/>
            <person name="Niang G."/>
            <person name="Scheremetjew M."/>
            <person name="Finn R."/>
            <person name="Kale V."/>
            <person name="Holt S."/>
            <person name="Cochrane G."/>
            <person name="Meng A."/>
            <person name="Brown T."/>
            <person name="Cohen L."/>
        </authorList>
    </citation>
    <scope>NUCLEOTIDE SEQUENCE</scope>
    <source>
        <strain evidence="3">RCC1693</strain>
    </source>
</reference>
<accession>A0A7S2BH57</accession>
<keyword evidence="2" id="KW-1133">Transmembrane helix</keyword>
<protein>
    <submittedName>
        <fullName evidence="3">Uncharacterized protein</fullName>
    </submittedName>
</protein>
<feature type="region of interest" description="Disordered" evidence="1">
    <location>
        <begin position="292"/>
        <end position="394"/>
    </location>
</feature>
<evidence type="ECO:0000256" key="2">
    <source>
        <dbReference type="SAM" id="Phobius"/>
    </source>
</evidence>
<organism evidence="3">
    <name type="scientific">Florenciella parvula</name>
    <dbReference type="NCBI Taxonomy" id="236787"/>
    <lineage>
        <taxon>Eukaryota</taxon>
        <taxon>Sar</taxon>
        <taxon>Stramenopiles</taxon>
        <taxon>Ochrophyta</taxon>
        <taxon>Dictyochophyceae</taxon>
        <taxon>Florenciellales</taxon>
        <taxon>Florenciella</taxon>
    </lineage>
</organism>
<feature type="compositionally biased region" description="Basic and acidic residues" evidence="1">
    <location>
        <begin position="339"/>
        <end position="363"/>
    </location>
</feature>
<evidence type="ECO:0000313" key="3">
    <source>
        <dbReference type="EMBL" id="CAD9396915.1"/>
    </source>
</evidence>
<name>A0A7S2BH57_9STRA</name>
<feature type="region of interest" description="Disordered" evidence="1">
    <location>
        <begin position="1"/>
        <end position="23"/>
    </location>
</feature>
<feature type="transmembrane region" description="Helical" evidence="2">
    <location>
        <begin position="28"/>
        <end position="47"/>
    </location>
</feature>
<feature type="compositionally biased region" description="Acidic residues" evidence="1">
    <location>
        <begin position="374"/>
        <end position="394"/>
    </location>
</feature>
<dbReference type="AlphaFoldDB" id="A0A7S2BH57"/>
<feature type="compositionally biased region" description="Basic residues" evidence="1">
    <location>
        <begin position="8"/>
        <end position="22"/>
    </location>
</feature>
<keyword evidence="2" id="KW-0812">Transmembrane</keyword>
<dbReference type="EMBL" id="HBGT01007544">
    <property type="protein sequence ID" value="CAD9396915.1"/>
    <property type="molecule type" value="Transcribed_RNA"/>
</dbReference>
<sequence length="394" mass="43592">MGKERKIPRAPPKKPPARKKKVQGGLSLAQTGVALAVVIVAAGWWYLGQGNLTYLKPSNTDKLKEVFFGRDPWVVICTNSSVHEVFEGASTKVKDVNFGVLDCNAQLPSKKTTMQRLKLEKKKPVMFYSAYGRKPRQLQPKLLSSEYSLVRELRALGMMHAVKVKDTMHLQEACLSRAACGLVLTTSGNVDDTSLETLNALSDEFSSMNWVVVDASKLRLKSPSEKELGLPKFDSSGHRLILFTEKGESHAATSEEDDEMSNRLATPYLGPFTAEKAASFVRDVLGEQTERKPASVGIFGGDLALTKRKKPTPPPPPPQQTTTKTEPADEPPPTPLPTAERDAQAAAEKEARIKRELERRAQMDAEASDFIVSAEEDEYDEEEDEEEDEYVTLD</sequence>